<evidence type="ECO:0000256" key="2">
    <source>
        <dbReference type="ARBA" id="ARBA00005648"/>
    </source>
</evidence>
<proteinExistence type="inferred from homology"/>
<evidence type="ECO:0000259" key="8">
    <source>
        <dbReference type="Pfam" id="PF07970"/>
    </source>
</evidence>
<evidence type="ECO:0000256" key="3">
    <source>
        <dbReference type="ARBA" id="ARBA00022692"/>
    </source>
</evidence>
<evidence type="ECO:0000256" key="7">
    <source>
        <dbReference type="SAM" id="Phobius"/>
    </source>
</evidence>
<name>A0ABN7T4P0_OIKDI</name>
<comment type="similarity">
    <text evidence="2">Belongs to the ERGIC family.</text>
</comment>
<dbReference type="InterPro" id="IPR012936">
    <property type="entry name" value="Erv_C"/>
</dbReference>
<feature type="transmembrane region" description="Helical" evidence="7">
    <location>
        <begin position="249"/>
        <end position="270"/>
    </location>
</feature>
<gene>
    <name evidence="10" type="ORF">OKIOD_LOCUS13468</name>
</gene>
<protein>
    <submittedName>
        <fullName evidence="10">Oidioi.mRNA.OKI2018_I69.chr2.g4703.t1.cds</fullName>
    </submittedName>
</protein>
<keyword evidence="3 7" id="KW-0812">Transmembrane</keyword>
<sequence>MVYDIRRFDIYRKVPKDLTQPTTTGAIISISSGVFILFLLVSELLTFLRTDIISELYVDDPTTGDKIPVNIRMSLPGIECKFLGVDIQDEHGRHEVGYLENTRKDPINGGRGCMFGGTFHVNKVPGNFHISTHSSQVQPKDPDMNHEIHELYFGESMKNINSNLPANFVPLNGKNTKGAEKMASHDYTLKVVPTVYQDIKRRTKFGYQFTAVYKDFVAFGHGHRVMPAIWFRYEVSPITVKYTEKSKPLYHFLTTFCAIIGGTFTVAGMIDSMIFSAHQMVKKAGEGKLS</sequence>
<feature type="domain" description="Endoplasmic reticulum vesicle transporter C-terminal" evidence="8">
    <location>
        <begin position="107"/>
        <end position="271"/>
    </location>
</feature>
<keyword evidence="5 7" id="KW-1133">Transmembrane helix</keyword>
<evidence type="ECO:0000256" key="6">
    <source>
        <dbReference type="ARBA" id="ARBA00023136"/>
    </source>
</evidence>
<organism evidence="10 11">
    <name type="scientific">Oikopleura dioica</name>
    <name type="common">Tunicate</name>
    <dbReference type="NCBI Taxonomy" id="34765"/>
    <lineage>
        <taxon>Eukaryota</taxon>
        <taxon>Metazoa</taxon>
        <taxon>Chordata</taxon>
        <taxon>Tunicata</taxon>
        <taxon>Appendicularia</taxon>
        <taxon>Copelata</taxon>
        <taxon>Oikopleuridae</taxon>
        <taxon>Oikopleura</taxon>
    </lineage>
</organism>
<keyword evidence="6 7" id="KW-0472">Membrane</keyword>
<dbReference type="InterPro" id="IPR039542">
    <property type="entry name" value="Erv_N"/>
</dbReference>
<accession>A0ABN7T4P0</accession>
<feature type="domain" description="Endoplasmic reticulum vesicle transporter N-terminal" evidence="9">
    <location>
        <begin position="5"/>
        <end position="95"/>
    </location>
</feature>
<comment type="subcellular location">
    <subcellularLocation>
        <location evidence="1">Endoplasmic reticulum-Golgi intermediate compartment membrane</location>
        <topology evidence="1">Multi-pass membrane protein</topology>
    </subcellularLocation>
</comment>
<evidence type="ECO:0000256" key="1">
    <source>
        <dbReference type="ARBA" id="ARBA00004457"/>
    </source>
</evidence>
<dbReference type="InterPro" id="IPR045888">
    <property type="entry name" value="Erv"/>
</dbReference>
<dbReference type="Proteomes" id="UP001158576">
    <property type="component" value="Chromosome 2"/>
</dbReference>
<evidence type="ECO:0000313" key="11">
    <source>
        <dbReference type="Proteomes" id="UP001158576"/>
    </source>
</evidence>
<dbReference type="Pfam" id="PF13850">
    <property type="entry name" value="ERGIC_N"/>
    <property type="match status" value="1"/>
</dbReference>
<dbReference type="PANTHER" id="PTHR10984:SF36">
    <property type="entry name" value="ENDOPLASMIC RETICULUM-GOLGI INTERMEDIATE COMPARTMENT PROTEIN 1"/>
    <property type="match status" value="1"/>
</dbReference>
<dbReference type="Pfam" id="PF07970">
    <property type="entry name" value="COPIIcoated_ERV"/>
    <property type="match status" value="1"/>
</dbReference>
<evidence type="ECO:0000256" key="5">
    <source>
        <dbReference type="ARBA" id="ARBA00022989"/>
    </source>
</evidence>
<reference evidence="10 11" key="1">
    <citation type="submission" date="2021-04" db="EMBL/GenBank/DDBJ databases">
        <authorList>
            <person name="Bliznina A."/>
        </authorList>
    </citation>
    <scope>NUCLEOTIDE SEQUENCE [LARGE SCALE GENOMIC DNA]</scope>
</reference>
<keyword evidence="4" id="KW-0813">Transport</keyword>
<feature type="transmembrane region" description="Helical" evidence="7">
    <location>
        <begin position="26"/>
        <end position="48"/>
    </location>
</feature>
<evidence type="ECO:0000313" key="10">
    <source>
        <dbReference type="EMBL" id="CAG5110289.1"/>
    </source>
</evidence>
<dbReference type="EMBL" id="OU015567">
    <property type="protein sequence ID" value="CAG5110289.1"/>
    <property type="molecule type" value="Genomic_DNA"/>
</dbReference>
<keyword evidence="11" id="KW-1185">Reference proteome</keyword>
<dbReference type="PANTHER" id="PTHR10984">
    <property type="entry name" value="ENDOPLASMIC RETICULUM-GOLGI INTERMEDIATE COMPARTMENT PROTEIN"/>
    <property type="match status" value="1"/>
</dbReference>
<evidence type="ECO:0000256" key="4">
    <source>
        <dbReference type="ARBA" id="ARBA00022892"/>
    </source>
</evidence>
<evidence type="ECO:0000259" key="9">
    <source>
        <dbReference type="Pfam" id="PF13850"/>
    </source>
</evidence>
<keyword evidence="4" id="KW-0931">ER-Golgi transport</keyword>